<proteinExistence type="inferred from homology"/>
<dbReference type="InterPro" id="IPR035905">
    <property type="entry name" value="Barstar-like_sf"/>
</dbReference>
<dbReference type="Proteomes" id="UP001231941">
    <property type="component" value="Unassembled WGS sequence"/>
</dbReference>
<evidence type="ECO:0000256" key="2">
    <source>
        <dbReference type="SAM" id="MobiDB-lite"/>
    </source>
</evidence>
<feature type="domain" description="Barstar (barnase inhibitor)" evidence="3">
    <location>
        <begin position="46"/>
        <end position="109"/>
    </location>
</feature>
<dbReference type="EMBL" id="JAVAMP010000009">
    <property type="protein sequence ID" value="MDP5275739.1"/>
    <property type="molecule type" value="Genomic_DNA"/>
</dbReference>
<evidence type="ECO:0000313" key="5">
    <source>
        <dbReference type="Proteomes" id="UP001231941"/>
    </source>
</evidence>
<evidence type="ECO:0000259" key="3">
    <source>
        <dbReference type="Pfam" id="PF01337"/>
    </source>
</evidence>
<comment type="similarity">
    <text evidence="1">Belongs to the barstar family.</text>
</comment>
<gene>
    <name evidence="4" type="ORF">Q5Y73_16635</name>
</gene>
<keyword evidence="5" id="KW-1185">Reference proteome</keyword>
<accession>A0ABT9J298</accession>
<dbReference type="Pfam" id="PF01337">
    <property type="entry name" value="Barstar"/>
    <property type="match status" value="1"/>
</dbReference>
<comment type="caution">
    <text evidence="4">The sequence shown here is derived from an EMBL/GenBank/DDBJ whole genome shotgun (WGS) entry which is preliminary data.</text>
</comment>
<feature type="compositionally biased region" description="Polar residues" evidence="2">
    <location>
        <begin position="112"/>
        <end position="130"/>
    </location>
</feature>
<dbReference type="Gene3D" id="3.30.370.10">
    <property type="entry name" value="Barstar-like"/>
    <property type="match status" value="1"/>
</dbReference>
<reference evidence="4 5" key="1">
    <citation type="submission" date="2023-08" db="EMBL/GenBank/DDBJ databases">
        <authorList>
            <person name="Park J.-S."/>
        </authorList>
    </citation>
    <scope>NUCLEOTIDE SEQUENCE [LARGE SCALE GENOMIC DNA]</scope>
    <source>
        <strain evidence="4 5">2205SS18-9</strain>
    </source>
</reference>
<protein>
    <submittedName>
        <fullName evidence="4">Barstar family protein</fullName>
    </submittedName>
</protein>
<dbReference type="RefSeq" id="WP_305993048.1">
    <property type="nucleotide sequence ID" value="NZ_JAVAMP010000009.1"/>
</dbReference>
<evidence type="ECO:0000313" key="4">
    <source>
        <dbReference type="EMBL" id="MDP5275739.1"/>
    </source>
</evidence>
<feature type="region of interest" description="Disordered" evidence="2">
    <location>
        <begin position="111"/>
        <end position="130"/>
    </location>
</feature>
<name>A0ABT9J298_9BACL</name>
<dbReference type="InterPro" id="IPR000468">
    <property type="entry name" value="Barstar"/>
</dbReference>
<dbReference type="SUPFAM" id="SSF52038">
    <property type="entry name" value="Barstar-related"/>
    <property type="match status" value="1"/>
</dbReference>
<organism evidence="4 5">
    <name type="scientific">Chengkuizengella axinellae</name>
    <dbReference type="NCBI Taxonomy" id="3064388"/>
    <lineage>
        <taxon>Bacteria</taxon>
        <taxon>Bacillati</taxon>
        <taxon>Bacillota</taxon>
        <taxon>Bacilli</taxon>
        <taxon>Bacillales</taxon>
        <taxon>Paenibacillaceae</taxon>
        <taxon>Chengkuizengella</taxon>
    </lineage>
</organism>
<sequence>MSDLIYLQKLSEPYFHIAFGTESDLCNMHWKSYFRINQQKIVSKMIRASKCKSVDTLFDEFSAAFQFPYYFGQNWGAFNECINDLEWMKGENYILFISNVNELLENESESEMISQQQLTNKPLSNPPTSL</sequence>
<evidence type="ECO:0000256" key="1">
    <source>
        <dbReference type="ARBA" id="ARBA00006845"/>
    </source>
</evidence>